<dbReference type="OrthoDB" id="275232at2"/>
<evidence type="ECO:0000313" key="2">
    <source>
        <dbReference type="Proteomes" id="UP000295662"/>
    </source>
</evidence>
<reference evidence="1 2" key="1">
    <citation type="submission" date="2019-03" db="EMBL/GenBank/DDBJ databases">
        <title>Genomic Encyclopedia of Archaeal and Bacterial Type Strains, Phase II (KMG-II): from individual species to whole genera.</title>
        <authorList>
            <person name="Goeker M."/>
        </authorList>
    </citation>
    <scope>NUCLEOTIDE SEQUENCE [LARGE SCALE GENOMIC DNA]</scope>
    <source>
        <strain evidence="1 2">ATCC 25309</strain>
    </source>
</reference>
<dbReference type="RefSeq" id="WP_133797687.1">
    <property type="nucleotide sequence ID" value="NZ_SOCA01000028.1"/>
</dbReference>
<dbReference type="AlphaFoldDB" id="A0A4R7RHQ9"/>
<protein>
    <submittedName>
        <fullName evidence="1">Uncharacterized protein</fullName>
    </submittedName>
</protein>
<gene>
    <name evidence="1" type="ORF">EI77_04765</name>
</gene>
<comment type="caution">
    <text evidence="1">The sequence shown here is derived from an EMBL/GenBank/DDBJ whole genome shotgun (WGS) entry which is preliminary data.</text>
</comment>
<dbReference type="Proteomes" id="UP000295662">
    <property type="component" value="Unassembled WGS sequence"/>
</dbReference>
<organism evidence="1 2">
    <name type="scientific">Prosthecobacter fusiformis</name>
    <dbReference type="NCBI Taxonomy" id="48464"/>
    <lineage>
        <taxon>Bacteria</taxon>
        <taxon>Pseudomonadati</taxon>
        <taxon>Verrucomicrobiota</taxon>
        <taxon>Verrucomicrobiia</taxon>
        <taxon>Verrucomicrobiales</taxon>
        <taxon>Verrucomicrobiaceae</taxon>
        <taxon>Prosthecobacter</taxon>
    </lineage>
</organism>
<dbReference type="EMBL" id="SOCA01000028">
    <property type="protein sequence ID" value="TDU62083.1"/>
    <property type="molecule type" value="Genomic_DNA"/>
</dbReference>
<sequence length="150" mass="17593">MTWPFKWFGFWQEDEKYVNAPSVREFCQSEWWLDKNRPGVMDYLDQGATVWAVGSQKNVCHLCHAPLPPTLAICTDGEWVWNHHLIHYIKEHGVILPQSFYSHITLNQFKVTIPLVNDEYQALQSLDWSMFKNGSARLGIRQKASDEHYP</sequence>
<name>A0A4R7RHQ9_9BACT</name>
<evidence type="ECO:0000313" key="1">
    <source>
        <dbReference type="EMBL" id="TDU62083.1"/>
    </source>
</evidence>
<accession>A0A4R7RHQ9</accession>
<proteinExistence type="predicted"/>
<keyword evidence="2" id="KW-1185">Reference proteome</keyword>